<protein>
    <recommendedName>
        <fullName evidence="5 9">Imidazoleglycerol-phosphate dehydratase</fullName>
        <ecNumber evidence="4 9">4.2.1.19</ecNumber>
    </recommendedName>
</protein>
<comment type="similarity">
    <text evidence="3 9">Belongs to the imidazoleglycerol-phosphate dehydratase family.</text>
</comment>
<keyword evidence="7 9" id="KW-0368">Histidine biosynthesis</keyword>
<evidence type="ECO:0000256" key="4">
    <source>
        <dbReference type="ARBA" id="ARBA00012075"/>
    </source>
</evidence>
<dbReference type="Pfam" id="PF00475">
    <property type="entry name" value="IGPD"/>
    <property type="match status" value="1"/>
</dbReference>
<dbReference type="SUPFAM" id="SSF50129">
    <property type="entry name" value="GroES-like"/>
    <property type="match status" value="1"/>
</dbReference>
<dbReference type="SUPFAM" id="SSF54211">
    <property type="entry name" value="Ribosomal protein S5 domain 2-like"/>
    <property type="match status" value="2"/>
</dbReference>
<feature type="domain" description="Alcohol dehydrogenase-like C-terminal" evidence="11">
    <location>
        <begin position="526"/>
        <end position="653"/>
    </location>
</feature>
<dbReference type="PROSITE" id="PS00955">
    <property type="entry name" value="IGP_DEHYDRATASE_2"/>
    <property type="match status" value="1"/>
</dbReference>
<dbReference type="InterPro" id="IPR013149">
    <property type="entry name" value="ADH-like_C"/>
</dbReference>
<gene>
    <name evidence="13" type="ORF">GTA08_BOTSDO08920</name>
</gene>
<proteinExistence type="inferred from homology"/>
<dbReference type="Gene3D" id="3.90.180.10">
    <property type="entry name" value="Medium-chain alcohol dehydrogenases, catalytic domain"/>
    <property type="match status" value="1"/>
</dbReference>
<comment type="caution">
    <text evidence="13">The sequence shown here is derived from an EMBL/GenBank/DDBJ whole genome shotgun (WGS) entry which is preliminary data.</text>
</comment>
<feature type="compositionally biased region" description="Polar residues" evidence="10">
    <location>
        <begin position="299"/>
        <end position="311"/>
    </location>
</feature>
<evidence type="ECO:0000256" key="5">
    <source>
        <dbReference type="ARBA" id="ARBA00016664"/>
    </source>
</evidence>
<dbReference type="Pfam" id="PF08240">
    <property type="entry name" value="ADH_N"/>
    <property type="match status" value="1"/>
</dbReference>
<dbReference type="InterPro" id="IPR020568">
    <property type="entry name" value="Ribosomal_Su5_D2-typ_SF"/>
</dbReference>
<dbReference type="PANTHER" id="PTHR23133:SF2">
    <property type="entry name" value="IMIDAZOLEGLYCEROL-PHOSPHATE DEHYDRATASE"/>
    <property type="match status" value="1"/>
</dbReference>
<dbReference type="Gene3D" id="3.40.50.720">
    <property type="entry name" value="NAD(P)-binding Rossmann-like Domain"/>
    <property type="match status" value="1"/>
</dbReference>
<evidence type="ECO:0000256" key="7">
    <source>
        <dbReference type="ARBA" id="ARBA00023102"/>
    </source>
</evidence>
<reference evidence="13" key="1">
    <citation type="submission" date="2020-04" db="EMBL/GenBank/DDBJ databases">
        <title>Genome Assembly and Annotation of Botryosphaeria dothidea sdau 11-99, a Latent Pathogen of Apple Fruit Ring Rot in China.</title>
        <authorList>
            <person name="Yu C."/>
            <person name="Diao Y."/>
            <person name="Lu Q."/>
            <person name="Zhao J."/>
            <person name="Cui S."/>
            <person name="Peng C."/>
            <person name="He B."/>
            <person name="Liu H."/>
        </authorList>
    </citation>
    <scope>NUCLEOTIDE SEQUENCE [LARGE SCALE GENOMIC DNA]</scope>
    <source>
        <strain evidence="13">Sdau11-99</strain>
    </source>
</reference>
<name>A0A8H4IKM4_9PEZI</name>
<dbReference type="SUPFAM" id="SSF51735">
    <property type="entry name" value="NAD(P)-binding Rossmann-fold domains"/>
    <property type="match status" value="1"/>
</dbReference>
<dbReference type="UniPathway" id="UPA00031">
    <property type="reaction ID" value="UER00011"/>
</dbReference>
<evidence type="ECO:0000259" key="12">
    <source>
        <dbReference type="Pfam" id="PF08240"/>
    </source>
</evidence>
<dbReference type="AlphaFoldDB" id="A0A8H4IKM4"/>
<accession>A0A8H4IKM4</accession>
<dbReference type="InterPro" id="IPR020565">
    <property type="entry name" value="ImidazoleglycerP_deHydtase_CS"/>
</dbReference>
<evidence type="ECO:0000313" key="14">
    <source>
        <dbReference type="Proteomes" id="UP000572817"/>
    </source>
</evidence>
<dbReference type="InterPro" id="IPR011032">
    <property type="entry name" value="GroES-like_sf"/>
</dbReference>
<organism evidence="13 14">
    <name type="scientific">Botryosphaeria dothidea</name>
    <dbReference type="NCBI Taxonomy" id="55169"/>
    <lineage>
        <taxon>Eukaryota</taxon>
        <taxon>Fungi</taxon>
        <taxon>Dikarya</taxon>
        <taxon>Ascomycota</taxon>
        <taxon>Pezizomycotina</taxon>
        <taxon>Dothideomycetes</taxon>
        <taxon>Dothideomycetes incertae sedis</taxon>
        <taxon>Botryosphaeriales</taxon>
        <taxon>Botryosphaeriaceae</taxon>
        <taxon>Botryosphaeria</taxon>
    </lineage>
</organism>
<dbReference type="OrthoDB" id="447729at2759"/>
<evidence type="ECO:0000256" key="1">
    <source>
        <dbReference type="ARBA" id="ARBA00001723"/>
    </source>
</evidence>
<evidence type="ECO:0000256" key="2">
    <source>
        <dbReference type="ARBA" id="ARBA00005047"/>
    </source>
</evidence>
<dbReference type="Gene3D" id="3.30.230.40">
    <property type="entry name" value="Imidazole glycerol phosphate dehydratase, domain 1"/>
    <property type="match status" value="2"/>
</dbReference>
<evidence type="ECO:0000259" key="11">
    <source>
        <dbReference type="Pfam" id="PF00107"/>
    </source>
</evidence>
<dbReference type="GO" id="GO:0000105">
    <property type="term" value="P:L-histidine biosynthetic process"/>
    <property type="evidence" value="ECO:0007669"/>
    <property type="project" value="UniProtKB-UniPathway"/>
</dbReference>
<dbReference type="Proteomes" id="UP000572817">
    <property type="component" value="Unassembled WGS sequence"/>
</dbReference>
<comment type="pathway">
    <text evidence="2 9">Amino-acid biosynthesis; L-histidine biosynthesis; L-histidine from 5-phospho-alpha-D-ribose 1-diphosphate: step 6/9.</text>
</comment>
<evidence type="ECO:0000256" key="9">
    <source>
        <dbReference type="RuleBase" id="RU000598"/>
    </source>
</evidence>
<dbReference type="CDD" id="cd07914">
    <property type="entry name" value="IGPD"/>
    <property type="match status" value="1"/>
</dbReference>
<keyword evidence="8 9" id="KW-0456">Lyase</keyword>
<sequence length="701" mass="74777">MADRIRSATLNRDTNETKIQLSINLDGGALEDAAANGEEGKSHAAQASKSQHIDIDSGIGFLDHMLHALAKHAGWSIKLRCRGDLHIDDHHTAEDTCIALGQAFKQALGGTTGLARFGSAYCPLDEALSRAVIDLSNRPYSVIDLGLRREKIGDLSCEMIPHCLQSFAQGAAVTLHVDCLRGENDHHRAESAFKALAVATRMATTRVKGREGEEPSTKVLFKSVFKEIPKMVESIYFVPERSGVSPISHLRSSLHPLAGGRTTWTTWGRKAPDDGWPAFLLQTKMRGDLTDVSLPARGLSTNTNGSIQTSRGTRERHPELAPFTMRALRSFGEKDIRVVDVDEPTPSDDKIIVEVDWCGICGSDLHLFHMGPQAMLSLPKDKTDTTPLIMGHEIAGRITHSPFPATHPVGSPVVLDPRLYCSSCPQCTAAPEPQSQCCANGIGFTGFSTQSAGGFAEKMAVPRAAAHVLPGGADALEDAALVEPLAVAWHAVKRAGIAGPESLEGAGAVGGKRAAEVTALVVGGGPVGVAVCYVLRAWGVGTVVLSEPAKARREGVRGLVDEVVDPVGENVVEICKGLTGGRGVDVAFECSGSPRVVGDVFGSLGFRSVVVVVSLWKGEIPVPFVPLMYRESMVTASCAYNEKDFEEVVKAFAEGKFKGAESMITARISLEDVVKEGFGVLTEPDNSHVKILVTPKASRVR</sequence>
<dbReference type="PROSITE" id="PS00954">
    <property type="entry name" value="IGP_DEHYDRATASE_1"/>
    <property type="match status" value="1"/>
</dbReference>
<evidence type="ECO:0000313" key="13">
    <source>
        <dbReference type="EMBL" id="KAF4303170.1"/>
    </source>
</evidence>
<dbReference type="PANTHER" id="PTHR23133">
    <property type="entry name" value="IMIDAZOLEGLYCEROL-PHOSPHATE DEHYDRATASE HIS7"/>
    <property type="match status" value="1"/>
</dbReference>
<evidence type="ECO:0000256" key="3">
    <source>
        <dbReference type="ARBA" id="ARBA00007481"/>
    </source>
</evidence>
<dbReference type="HAMAP" id="MF_00076">
    <property type="entry name" value="HisB"/>
    <property type="match status" value="1"/>
</dbReference>
<evidence type="ECO:0000256" key="10">
    <source>
        <dbReference type="SAM" id="MobiDB-lite"/>
    </source>
</evidence>
<dbReference type="InterPro" id="IPR036291">
    <property type="entry name" value="NAD(P)-bd_dom_sf"/>
</dbReference>
<dbReference type="FunFam" id="3.30.230.40:FF:000001">
    <property type="entry name" value="Imidazoleglycerol-phosphate dehydratase HisB"/>
    <property type="match status" value="1"/>
</dbReference>
<dbReference type="InterPro" id="IPR038494">
    <property type="entry name" value="IGPD_sf"/>
</dbReference>
<comment type="catalytic activity">
    <reaction evidence="1 9">
        <text>D-erythro-1-(imidazol-4-yl)glycerol 3-phosphate = 3-(imidazol-4-yl)-2-oxopropyl phosphate + H2O</text>
        <dbReference type="Rhea" id="RHEA:11040"/>
        <dbReference type="ChEBI" id="CHEBI:15377"/>
        <dbReference type="ChEBI" id="CHEBI:57766"/>
        <dbReference type="ChEBI" id="CHEBI:58278"/>
        <dbReference type="EC" id="4.2.1.19"/>
    </reaction>
</comment>
<dbReference type="EC" id="4.2.1.19" evidence="4 9"/>
<keyword evidence="6" id="KW-0028">Amino-acid biosynthesis</keyword>
<feature type="domain" description="Alcohol dehydrogenase-like N-terminal" evidence="12">
    <location>
        <begin position="348"/>
        <end position="470"/>
    </location>
</feature>
<evidence type="ECO:0000256" key="8">
    <source>
        <dbReference type="ARBA" id="ARBA00023239"/>
    </source>
</evidence>
<dbReference type="Pfam" id="PF00107">
    <property type="entry name" value="ADH_zinc_N"/>
    <property type="match status" value="1"/>
</dbReference>
<evidence type="ECO:0000256" key="6">
    <source>
        <dbReference type="ARBA" id="ARBA00022605"/>
    </source>
</evidence>
<dbReference type="EMBL" id="WWBZ02000062">
    <property type="protein sequence ID" value="KAF4303170.1"/>
    <property type="molecule type" value="Genomic_DNA"/>
</dbReference>
<dbReference type="FunFam" id="3.30.230.40:FF:000005">
    <property type="entry name" value="Imidazoleglycerol-phosphate dehydratase"/>
    <property type="match status" value="1"/>
</dbReference>
<feature type="region of interest" description="Disordered" evidence="10">
    <location>
        <begin position="293"/>
        <end position="316"/>
    </location>
</feature>
<dbReference type="InterPro" id="IPR013154">
    <property type="entry name" value="ADH-like_N"/>
</dbReference>
<dbReference type="InterPro" id="IPR000807">
    <property type="entry name" value="ImidazoleglycerolP_deHydtase"/>
</dbReference>
<dbReference type="GO" id="GO:0004424">
    <property type="term" value="F:imidazoleglycerol-phosphate dehydratase activity"/>
    <property type="evidence" value="ECO:0007669"/>
    <property type="project" value="UniProtKB-EC"/>
</dbReference>
<keyword evidence="14" id="KW-1185">Reference proteome</keyword>